<evidence type="ECO:0000256" key="2">
    <source>
        <dbReference type="SAM" id="MobiDB-lite"/>
    </source>
</evidence>
<keyword evidence="1" id="KW-0175">Coiled coil</keyword>
<proteinExistence type="predicted"/>
<evidence type="ECO:0000259" key="3">
    <source>
        <dbReference type="PROSITE" id="PS50994"/>
    </source>
</evidence>
<dbReference type="InterPro" id="IPR036397">
    <property type="entry name" value="RNaseH_sf"/>
</dbReference>
<feature type="region of interest" description="Disordered" evidence="2">
    <location>
        <begin position="1880"/>
        <end position="1970"/>
    </location>
</feature>
<evidence type="ECO:0000313" key="5">
    <source>
        <dbReference type="Proteomes" id="UP000649617"/>
    </source>
</evidence>
<feature type="compositionally biased region" description="Basic and acidic residues" evidence="2">
    <location>
        <begin position="1168"/>
        <end position="1180"/>
    </location>
</feature>
<dbReference type="EMBL" id="CAJNIZ010035335">
    <property type="protein sequence ID" value="CAE7558955.1"/>
    <property type="molecule type" value="Genomic_DNA"/>
</dbReference>
<name>A0A812U0E9_SYMPI</name>
<feature type="region of interest" description="Disordered" evidence="2">
    <location>
        <begin position="528"/>
        <end position="548"/>
    </location>
</feature>
<organism evidence="4 5">
    <name type="scientific">Symbiodinium pilosum</name>
    <name type="common">Dinoflagellate</name>
    <dbReference type="NCBI Taxonomy" id="2952"/>
    <lineage>
        <taxon>Eukaryota</taxon>
        <taxon>Sar</taxon>
        <taxon>Alveolata</taxon>
        <taxon>Dinophyceae</taxon>
        <taxon>Suessiales</taxon>
        <taxon>Symbiodiniaceae</taxon>
        <taxon>Symbiodinium</taxon>
    </lineage>
</organism>
<feature type="region of interest" description="Disordered" evidence="2">
    <location>
        <begin position="1221"/>
        <end position="1254"/>
    </location>
</feature>
<feature type="region of interest" description="Disordered" evidence="2">
    <location>
        <begin position="1168"/>
        <end position="1192"/>
    </location>
</feature>
<gene>
    <name evidence="4" type="primary">iscS</name>
    <name evidence="4" type="ORF">SPIL2461_LOCUS14922</name>
</gene>
<dbReference type="Proteomes" id="UP000649617">
    <property type="component" value="Unassembled WGS sequence"/>
</dbReference>
<accession>A0A812U0E9</accession>
<comment type="caution">
    <text evidence="4">The sequence shown here is derived from an EMBL/GenBank/DDBJ whole genome shotgun (WGS) entry which is preliminary data.</text>
</comment>
<dbReference type="Gene3D" id="3.30.420.10">
    <property type="entry name" value="Ribonuclease H-like superfamily/Ribonuclease H"/>
    <property type="match status" value="1"/>
</dbReference>
<evidence type="ECO:0000256" key="1">
    <source>
        <dbReference type="SAM" id="Coils"/>
    </source>
</evidence>
<dbReference type="SUPFAM" id="SSF53098">
    <property type="entry name" value="Ribonuclease H-like"/>
    <property type="match status" value="1"/>
</dbReference>
<feature type="domain" description="Integrase catalytic" evidence="3">
    <location>
        <begin position="1551"/>
        <end position="1731"/>
    </location>
</feature>
<keyword evidence="5" id="KW-1185">Reference proteome</keyword>
<dbReference type="InterPro" id="IPR012337">
    <property type="entry name" value="RNaseH-like_sf"/>
</dbReference>
<dbReference type="GO" id="GO:0015074">
    <property type="term" value="P:DNA integration"/>
    <property type="evidence" value="ECO:0007669"/>
    <property type="project" value="InterPro"/>
</dbReference>
<evidence type="ECO:0000313" key="4">
    <source>
        <dbReference type="EMBL" id="CAE7558955.1"/>
    </source>
</evidence>
<reference evidence="4" key="1">
    <citation type="submission" date="2021-02" db="EMBL/GenBank/DDBJ databases">
        <authorList>
            <person name="Dougan E. K."/>
            <person name="Rhodes N."/>
            <person name="Thang M."/>
            <person name="Chan C."/>
        </authorList>
    </citation>
    <scope>NUCLEOTIDE SEQUENCE</scope>
</reference>
<feature type="coiled-coil region" evidence="1">
    <location>
        <begin position="1048"/>
        <end position="1078"/>
    </location>
</feature>
<protein>
    <submittedName>
        <fullName evidence="4">IscS protein</fullName>
    </submittedName>
</protein>
<dbReference type="PROSITE" id="PS50994">
    <property type="entry name" value="INTEGRASE"/>
    <property type="match status" value="1"/>
</dbReference>
<dbReference type="InterPro" id="IPR001584">
    <property type="entry name" value="Integrase_cat-core"/>
</dbReference>
<sequence length="2618" mass="293836">MADLTVNLISGREVEANLKSFEGNGAELREQVGCALRITPHRLRLLTADNQEIKDADVIVEGIKCPITATVGEGQEIGDFCQEKMADFESKLVEDALNLPPGTEELSDGILLGRVMMLAIKKEEGRIWKKYRKVLKEHRFESYDFDPEEEDWESVGQWRLHIKESRRQAMKPHWQEAHDGLKKCKQAAHGFVELDKRLQQPLKLQFYCRWEEHETNGQKKKHRVYGIRQAYAAVEFSRLFGRWLELEGQFNKAASTCILSAWRDRITTVIEVERETSAPKVLKMFHTYCDLLTAAHAGHEAAAWIKPHTKATIAALLKGLSKEAFMLRAAAGVSHPSEEDSPDSVQVITESMEQLQATAPSVDGLKEGLWEFLAELAEDRCDPMRFLGMRLLTQYHAANEETHKLFQKQSEFDWFAKHPKRPLSSAFPSRLRLHLTAAFVVFVVFCQVSDKMRVRARKYAPTCGGMPSCDLELSATQADVGALLRRCLFLGASTALAASRTCRPEDFCIPVNWGLEKGQLTLQLQILDKPPRSPNGTPPYGRRGLDGSEEGQARRFVDYKMEAAPSWNGEHPESEYREYARNLKLWLIEAEARLPPSLTGKRILDVIFFGSRLAASLAHLSVDDITAPDGYKQIIAVIEESHAYLKEARLEQAFDAAIFRGRRRPGQTLTGFLATKKAAFAELKKQGLDMLATDAGNHLLGHLLLKQGGFTVDQQQRIRVLTDGSIDFRKIELAIRKIFGDSLDDSQAKTYWEGTWHEGDGDESGEYDIYFGNDGQNYDRDPAEESTIFEDLLDLDADTGEVYMVLEHDPPDIVEEAEAVEFMGDYLAPGVDAVRGHKGRFTGKGKDYKGKGSKGTPGVFGVYGSYQDYRRALQDARNGRGFDRRPRLSVNDLMADSVSSHEVQAGPPSGGQSKPTTAMFFVEPPQTSAAGYMSMTTGESDQQWPQYMLDSLVGTCALSCFNTSCGTPGPVENLDFLSYNFATSMETPGRALVDTDGGTVRGVCGAEERTPIAYIPIGRFYLRLRLVVWTQAANALMIVAQQPQLRDVRRLAARRERLERQVLDMQQKEAELMEASRRTSSGKVPMLNTNIIDETGQQRPLAQHLGRSQYLAPVLRQSPTCTHTTTSHGCNRDWSWTKCDACGAIEQIPKLTPDRMTDRDNYRDELDNADCRTTTDDDHAIGAYDPDVDGHSGTTESYPNIWRQPAADSVFGTIDGKNNSGGYRTFERPTLGRADAPNRGDGATATSPTARPRCESEFEIGTPDSQAIPPPTLAGDWEHDKEMMEDALNLLMPGAAPTRSCTKCLVGELVLNWREGKQKYLWICQRGGPSCEFVWTDWIELNSVMAAFEPIGGLQEEDTADEIGLSFESLEMLATLVDPANSYVWAFTGKTVPRTRNAVLKSPRAARVIFNVDEGDVNVLDIAKTHAVDYPLGDEEVTVYVLQEFKADFVQELDDVRHDPIEVTLDKNVKKELLTHLSLLSGGQDDDKYWEACISEHVELQSEYHFMRLDLDSGVYDGRPSETKAQVGKLDANIVDAEATIIFYGWDKYELATRPEGDHQTFAETFDISTQEKRAIPLPAATPRTYDFNVVIGIDVLFVHGLDNKTEHPVLNVTCLGTLYSTFGMIDPLRRDSGPERLGHPTSCFTGGDFQSGLERMCIQPIVCDQDAPWENGVCERRGDLFKKVYYKSRELAQPRDLDEVELLIFESAWALQTTINRSGFTPAQRVLGRQPRVALDLTSDDRHYELAVTQDKAWTRASELRDAARRALMELDAKERLQRANRGRPRRKLETRVFTEGQPVVVWRQGRRGALAKVGPCFVILQRGSTVWVTRRGELWKCDASQVFEMGPLEVQGIEVIPKDLLMAKERLRFDSEKLGFVDVSQENQPDKEERYEEEDPAEPTKLRTAAQHGLPREDGEDADLPSDAEGYSPDEIPKRPEQAQTEGPVVTTRPATKLKQGRERRNHRGRRGNDLLYYQDFRNLETDNQLSDTGEVIEDEEFTGYERPRHLSRSLPAGPVNLETILYYRPRPGHPDPGTAVNDTSLRGTSVDEDKRLFDKGLKRVHDGSGHQGHAQPKSKIGGMWIADVVTPWGDKRKYPMIANSRDLSVFGKLQKNDVLYTYSELHSGWICLTKKSGKELQERTLNDMEKRMFAEAKLTEIQNLEGSSAIEFVTDPDEIRKIQETFSHRIVPSRFILTKKQQEVGQSWKAKARWILLGHRDPDAQELERYAPTPATPTVYLTFQLLSSLRYRMVIMDVSSAFGQSDHRTREQGPSIYKSSGEYLGRTVYQTEDFEIQISMERYIQEKLKPIVLPRDKVKDEDCILDGNETTLVRGAGGSLLWIGREARPDMGAACAMAMSFAKEGPKVRNVKWINKAIAELKNTSDTRLRILPIPLQSGIWMVFTDASLGNAEGDKSQGGFLLAFVDKEIIDGQIGRLSINSWKSHRLRRAVKASLGAEALALDDGLAELEWVKALYCEIAIPGTCVNDGSRYGDDETVAVIRVKDEEDSMAVTDARALYDLWHRRSGAAGLCRRAQLDVAVMRKSAEVLKTKLYWLPGEYMVADALTKRLGNSSLLRWGMATCQFAVTKTALSKLWMSPSVGCKTVDSKLQSCVQEGP</sequence>
<dbReference type="GO" id="GO:0003676">
    <property type="term" value="F:nucleic acid binding"/>
    <property type="evidence" value="ECO:0007669"/>
    <property type="project" value="InterPro"/>
</dbReference>